<dbReference type="GO" id="GO:0035556">
    <property type="term" value="P:intracellular signal transduction"/>
    <property type="evidence" value="ECO:0007669"/>
    <property type="project" value="InterPro"/>
</dbReference>
<dbReference type="RefSeq" id="WP_109456857.1">
    <property type="nucleotide sequence ID" value="NZ_QFBC01000001.1"/>
</dbReference>
<dbReference type="PANTHER" id="PTHR43081">
    <property type="entry name" value="ADENYLATE CYCLASE, TERMINAL-DIFFERENTIATION SPECIFIC-RELATED"/>
    <property type="match status" value="1"/>
</dbReference>
<keyword evidence="1" id="KW-0812">Transmembrane</keyword>
<dbReference type="PANTHER" id="PTHR43081:SF1">
    <property type="entry name" value="ADENYLATE CYCLASE, TERMINAL-DIFFERENTIATION SPECIFIC"/>
    <property type="match status" value="1"/>
</dbReference>
<feature type="transmembrane region" description="Helical" evidence="1">
    <location>
        <begin position="108"/>
        <end position="128"/>
    </location>
</feature>
<comment type="caution">
    <text evidence="3">The sequence shown here is derived from an EMBL/GenBank/DDBJ whole genome shotgun (WGS) entry which is preliminary data.</text>
</comment>
<keyword evidence="1" id="KW-0472">Membrane</keyword>
<evidence type="ECO:0000256" key="1">
    <source>
        <dbReference type="SAM" id="Phobius"/>
    </source>
</evidence>
<evidence type="ECO:0000313" key="4">
    <source>
        <dbReference type="Proteomes" id="UP000245252"/>
    </source>
</evidence>
<dbReference type="GO" id="GO:0009190">
    <property type="term" value="P:cyclic nucleotide biosynthetic process"/>
    <property type="evidence" value="ECO:0007669"/>
    <property type="project" value="InterPro"/>
</dbReference>
<reference evidence="3 4" key="1">
    <citation type="submission" date="2018-05" db="EMBL/GenBank/DDBJ databases">
        <title>The draft genome of strain NS-104.</title>
        <authorList>
            <person name="Hang P."/>
            <person name="Jiang J."/>
        </authorList>
    </citation>
    <scope>NUCLEOTIDE SEQUENCE [LARGE SCALE GENOMIC DNA]</scope>
    <source>
        <strain evidence="3 4">NS-104</strain>
    </source>
</reference>
<gene>
    <name evidence="3" type="ORF">DEM27_04020</name>
</gene>
<dbReference type="Pfam" id="PF00211">
    <property type="entry name" value="Guanylate_cyc"/>
    <property type="match status" value="1"/>
</dbReference>
<organism evidence="3 4">
    <name type="scientific">Metarhizobium album</name>
    <dbReference type="NCBI Taxonomy" id="2182425"/>
    <lineage>
        <taxon>Bacteria</taxon>
        <taxon>Pseudomonadati</taxon>
        <taxon>Pseudomonadota</taxon>
        <taxon>Alphaproteobacteria</taxon>
        <taxon>Hyphomicrobiales</taxon>
        <taxon>Rhizobiaceae</taxon>
        <taxon>Metarhizobium</taxon>
    </lineage>
</organism>
<dbReference type="SUPFAM" id="SSF55073">
    <property type="entry name" value="Nucleotide cyclase"/>
    <property type="match status" value="1"/>
</dbReference>
<dbReference type="AlphaFoldDB" id="A0A2U2DYD7"/>
<keyword evidence="4" id="KW-1185">Reference proteome</keyword>
<sequence>MKRDAIISWTLVVAAVALSGVVYSMLVYGGRPVIGAIFSLFIGMPLIAFERRVALPRFHAWLHGLSTPAFLLLSMIAYYILILAGYIAGGTVLNLVGAISEPWKEIFILPWNVVIYTFVVTGTITFILRVRELLGRDIFTNLLLGRYRKPVQEERVFLFIDLVGSTSFAEKHGDLRTQQFLAALFTALAEPVRRYRGAIDDYIGDAVIITWPLERGIKHARCVNCVFEIIEQIEGNSGKWIAKFGQMPRLRAALHGGEIITAEIGVDHHKIAYFGDTVNTTARLESLCRSLERPVLISEELAQRLTLPPTINADYLGEHALRGRGQKIGVMALTRVRESAANLLQARIVGQPAE</sequence>
<dbReference type="EMBL" id="QFBC01000001">
    <property type="protein sequence ID" value="PWE58338.1"/>
    <property type="molecule type" value="Genomic_DNA"/>
</dbReference>
<dbReference type="SMART" id="SM00044">
    <property type="entry name" value="CYCc"/>
    <property type="match status" value="1"/>
</dbReference>
<dbReference type="Proteomes" id="UP000245252">
    <property type="component" value="Unassembled WGS sequence"/>
</dbReference>
<protein>
    <submittedName>
        <fullName evidence="3">Adenylate cyclase</fullName>
    </submittedName>
</protein>
<dbReference type="OrthoDB" id="9768499at2"/>
<dbReference type="Gene3D" id="3.30.70.1230">
    <property type="entry name" value="Nucleotide cyclase"/>
    <property type="match status" value="1"/>
</dbReference>
<dbReference type="CDD" id="cd07302">
    <property type="entry name" value="CHD"/>
    <property type="match status" value="1"/>
</dbReference>
<dbReference type="InterPro" id="IPR029787">
    <property type="entry name" value="Nucleotide_cyclase"/>
</dbReference>
<keyword evidence="1" id="KW-1133">Transmembrane helix</keyword>
<dbReference type="GO" id="GO:0004016">
    <property type="term" value="F:adenylate cyclase activity"/>
    <property type="evidence" value="ECO:0007669"/>
    <property type="project" value="UniProtKB-ARBA"/>
</dbReference>
<evidence type="ECO:0000259" key="2">
    <source>
        <dbReference type="PROSITE" id="PS50125"/>
    </source>
</evidence>
<name>A0A2U2DYD7_9HYPH</name>
<dbReference type="InterPro" id="IPR050697">
    <property type="entry name" value="Adenylyl/Guanylyl_Cyclase_3/4"/>
</dbReference>
<feature type="transmembrane region" description="Helical" evidence="1">
    <location>
        <begin position="32"/>
        <end position="49"/>
    </location>
</feature>
<dbReference type="PROSITE" id="PS50125">
    <property type="entry name" value="GUANYLATE_CYCLASE_2"/>
    <property type="match status" value="1"/>
</dbReference>
<evidence type="ECO:0000313" key="3">
    <source>
        <dbReference type="EMBL" id="PWE58338.1"/>
    </source>
</evidence>
<proteinExistence type="predicted"/>
<feature type="transmembrane region" description="Helical" evidence="1">
    <location>
        <begin position="7"/>
        <end position="26"/>
    </location>
</feature>
<feature type="domain" description="Guanylate cyclase" evidence="2">
    <location>
        <begin position="156"/>
        <end position="285"/>
    </location>
</feature>
<feature type="transmembrane region" description="Helical" evidence="1">
    <location>
        <begin position="69"/>
        <end position="88"/>
    </location>
</feature>
<dbReference type="InterPro" id="IPR001054">
    <property type="entry name" value="A/G_cyclase"/>
</dbReference>
<accession>A0A2U2DYD7</accession>